<comment type="caution">
    <text evidence="1">The sequence shown here is derived from an EMBL/GenBank/DDBJ whole genome shotgun (WGS) entry which is preliminary data.</text>
</comment>
<sequence>MRARWLARLVLALLHRGLTRAPDFIIGGWDRPYMLRWFVIPRNRFFNIYHHHIRRSDDDRALHDHPWWSLSLVLEGEMVEVLSADGLTRRALSAGDIVLRNADSAHRLELPEGGACKTLFLTGPKIRDWGFHCPKGWKHWRDFVAADDAGSVGPGCDP</sequence>
<dbReference type="AlphaFoldDB" id="A0A1Q9ANH3"/>
<dbReference type="Proteomes" id="UP000186143">
    <property type="component" value="Unassembled WGS sequence"/>
</dbReference>
<dbReference type="STRING" id="1672749.BJF92_12100"/>
<reference evidence="1 2" key="1">
    <citation type="submission" date="2016-09" db="EMBL/GenBank/DDBJ databases">
        <title>Rhizobium sp. nov., a novel species isolated from the rice rhizosphere.</title>
        <authorList>
            <person name="Zhao J."/>
            <person name="Zhang X."/>
        </authorList>
    </citation>
    <scope>NUCLEOTIDE SEQUENCE [LARGE SCALE GENOMIC DNA]</scope>
    <source>
        <strain evidence="1 2">MH17</strain>
    </source>
</reference>
<dbReference type="EMBL" id="MKIO01000021">
    <property type="protein sequence ID" value="OLP56947.1"/>
    <property type="molecule type" value="Genomic_DNA"/>
</dbReference>
<protein>
    <recommendedName>
        <fullName evidence="3">Cupin domain-containing protein</fullName>
    </recommendedName>
</protein>
<dbReference type="InterPro" id="IPR014710">
    <property type="entry name" value="RmlC-like_jellyroll"/>
</dbReference>
<dbReference type="SUPFAM" id="SSF51182">
    <property type="entry name" value="RmlC-like cupins"/>
    <property type="match status" value="1"/>
</dbReference>
<gene>
    <name evidence="1" type="ORF">BJF92_12100</name>
</gene>
<proteinExistence type="predicted"/>
<organism evidence="1 2">
    <name type="scientific">Xaviernesmea rhizosphaerae</name>
    <dbReference type="NCBI Taxonomy" id="1672749"/>
    <lineage>
        <taxon>Bacteria</taxon>
        <taxon>Pseudomonadati</taxon>
        <taxon>Pseudomonadota</taxon>
        <taxon>Alphaproteobacteria</taxon>
        <taxon>Hyphomicrobiales</taxon>
        <taxon>Rhizobiaceae</taxon>
        <taxon>Rhizobium/Agrobacterium group</taxon>
        <taxon>Xaviernesmea</taxon>
    </lineage>
</organism>
<dbReference type="OrthoDB" id="950196at2"/>
<evidence type="ECO:0000313" key="1">
    <source>
        <dbReference type="EMBL" id="OLP56947.1"/>
    </source>
</evidence>
<accession>A0A1Q9ANH3</accession>
<evidence type="ECO:0008006" key="3">
    <source>
        <dbReference type="Google" id="ProtNLM"/>
    </source>
</evidence>
<name>A0A1Q9ANH3_9HYPH</name>
<evidence type="ECO:0000313" key="2">
    <source>
        <dbReference type="Proteomes" id="UP000186143"/>
    </source>
</evidence>
<dbReference type="InterPro" id="IPR011051">
    <property type="entry name" value="RmlC_Cupin_sf"/>
</dbReference>
<dbReference type="Gene3D" id="2.60.120.10">
    <property type="entry name" value="Jelly Rolls"/>
    <property type="match status" value="1"/>
</dbReference>